<dbReference type="EMBL" id="JAWDGP010006995">
    <property type="protein sequence ID" value="KAK3731586.1"/>
    <property type="molecule type" value="Genomic_DNA"/>
</dbReference>
<comment type="caution">
    <text evidence="1">The sequence shown here is derived from an EMBL/GenBank/DDBJ whole genome shotgun (WGS) entry which is preliminary data.</text>
</comment>
<sequence length="212" mass="23724">MGTSHSMKQSRQDLTKPVLEYPFNIKQVKSGVSRGRGLNAMPAPAHCSLRSTHVIYRHSDTLTLFEVLAITPVKSTSIDHDLHYVTCSTKVETSGKRVRLCRGLKGTLNMGILCEDLSSLRPAGRLFYSLGFMMRYNRLSEAQDSGLRIDHESWEWDGALPVSAAAHRRLRTNSKGHHGPINSLGELHFTACNCYIVIGRQLKQFSVSERTI</sequence>
<name>A0AAE0Y4S1_9GAST</name>
<accession>A0AAE0Y4S1</accession>
<dbReference type="Proteomes" id="UP001283361">
    <property type="component" value="Unassembled WGS sequence"/>
</dbReference>
<keyword evidence="2" id="KW-1185">Reference proteome</keyword>
<gene>
    <name evidence="1" type="ORF">RRG08_007665</name>
</gene>
<evidence type="ECO:0000313" key="2">
    <source>
        <dbReference type="Proteomes" id="UP001283361"/>
    </source>
</evidence>
<proteinExistence type="predicted"/>
<evidence type="ECO:0000313" key="1">
    <source>
        <dbReference type="EMBL" id="KAK3731586.1"/>
    </source>
</evidence>
<protein>
    <submittedName>
        <fullName evidence="1">Uncharacterized protein</fullName>
    </submittedName>
</protein>
<organism evidence="1 2">
    <name type="scientific">Elysia crispata</name>
    <name type="common">lettuce slug</name>
    <dbReference type="NCBI Taxonomy" id="231223"/>
    <lineage>
        <taxon>Eukaryota</taxon>
        <taxon>Metazoa</taxon>
        <taxon>Spiralia</taxon>
        <taxon>Lophotrochozoa</taxon>
        <taxon>Mollusca</taxon>
        <taxon>Gastropoda</taxon>
        <taxon>Heterobranchia</taxon>
        <taxon>Euthyneura</taxon>
        <taxon>Panpulmonata</taxon>
        <taxon>Sacoglossa</taxon>
        <taxon>Placobranchoidea</taxon>
        <taxon>Plakobranchidae</taxon>
        <taxon>Elysia</taxon>
    </lineage>
</organism>
<reference evidence="1" key="1">
    <citation type="journal article" date="2023" name="G3 (Bethesda)">
        <title>A reference genome for the long-term kleptoplast-retaining sea slug Elysia crispata morphotype clarki.</title>
        <authorList>
            <person name="Eastman K.E."/>
            <person name="Pendleton A.L."/>
            <person name="Shaikh M.A."/>
            <person name="Suttiyut T."/>
            <person name="Ogas R."/>
            <person name="Tomko P."/>
            <person name="Gavelis G."/>
            <person name="Widhalm J.R."/>
            <person name="Wisecaver J.H."/>
        </authorList>
    </citation>
    <scope>NUCLEOTIDE SEQUENCE</scope>
    <source>
        <strain evidence="1">ECLA1</strain>
    </source>
</reference>
<dbReference type="AlphaFoldDB" id="A0AAE0Y4S1"/>